<accession>A0A9P7BIQ2</accession>
<keyword evidence="2" id="KW-1185">Reference proteome</keyword>
<evidence type="ECO:0000313" key="1">
    <source>
        <dbReference type="EMBL" id="KAG1274511.1"/>
    </source>
</evidence>
<evidence type="ECO:0000313" key="2">
    <source>
        <dbReference type="Proteomes" id="UP000716291"/>
    </source>
</evidence>
<dbReference type="AlphaFoldDB" id="A0A9P7BIQ2"/>
<comment type="caution">
    <text evidence="1">The sequence shown here is derived from an EMBL/GenBank/DDBJ whole genome shotgun (WGS) entry which is preliminary data.</text>
</comment>
<reference evidence="1" key="1">
    <citation type="journal article" date="2020" name="Microb. Genom.">
        <title>Genetic diversity of clinical and environmental Mucorales isolates obtained from an investigation of mucormycosis cases among solid organ transplant recipients.</title>
        <authorList>
            <person name="Nguyen M.H."/>
            <person name="Kaul D."/>
            <person name="Muto C."/>
            <person name="Cheng S.J."/>
            <person name="Richter R.A."/>
            <person name="Bruno V.M."/>
            <person name="Liu G."/>
            <person name="Beyhan S."/>
            <person name="Sundermann A.J."/>
            <person name="Mounaud S."/>
            <person name="Pasculle A.W."/>
            <person name="Nierman W.C."/>
            <person name="Driscoll E."/>
            <person name="Cumbie R."/>
            <person name="Clancy C.J."/>
            <person name="Dupont C.L."/>
        </authorList>
    </citation>
    <scope>NUCLEOTIDE SEQUENCE</scope>
    <source>
        <strain evidence="1">GL11</strain>
    </source>
</reference>
<dbReference type="EMBL" id="JAANQT010011203">
    <property type="protein sequence ID" value="KAG1274511.1"/>
    <property type="molecule type" value="Genomic_DNA"/>
</dbReference>
<name>A0A9P7BIQ2_RHIOR</name>
<sequence>MAASGYVAAWRWLWIAVGRRTGAPDAGRGHCQCAGGAGREEMEATDATLAALGAHLRTQAASSPTGAAVR</sequence>
<organism evidence="1 2">
    <name type="scientific">Rhizopus oryzae</name>
    <name type="common">Mucormycosis agent</name>
    <name type="synonym">Rhizopus arrhizus var. delemar</name>
    <dbReference type="NCBI Taxonomy" id="64495"/>
    <lineage>
        <taxon>Eukaryota</taxon>
        <taxon>Fungi</taxon>
        <taxon>Fungi incertae sedis</taxon>
        <taxon>Mucoromycota</taxon>
        <taxon>Mucoromycotina</taxon>
        <taxon>Mucoromycetes</taxon>
        <taxon>Mucorales</taxon>
        <taxon>Mucorineae</taxon>
        <taxon>Rhizopodaceae</taxon>
        <taxon>Rhizopus</taxon>
    </lineage>
</organism>
<protein>
    <submittedName>
        <fullName evidence="1">Uncharacterized protein</fullName>
    </submittedName>
</protein>
<proteinExistence type="predicted"/>
<dbReference type="Proteomes" id="UP000716291">
    <property type="component" value="Unassembled WGS sequence"/>
</dbReference>
<gene>
    <name evidence="1" type="ORF">G6F64_015110</name>
</gene>